<dbReference type="FunFam" id="1.10.1620.10:FF:000001">
    <property type="entry name" value="60S ribosomal protein-like L39"/>
    <property type="match status" value="1"/>
</dbReference>
<feature type="compositionally biased region" description="Polar residues" evidence="6">
    <location>
        <begin position="805"/>
        <end position="840"/>
    </location>
</feature>
<gene>
    <name evidence="8" type="primary">RFX</name>
    <name evidence="8" type="ORF">PISL3812_05621</name>
</gene>
<dbReference type="AlphaFoldDB" id="A0A0U1M0P6"/>
<dbReference type="SUPFAM" id="SSF48662">
    <property type="entry name" value="Ribosomal protein L39e"/>
    <property type="match status" value="1"/>
</dbReference>
<dbReference type="OrthoDB" id="10056949at2759"/>
<dbReference type="InterPro" id="IPR036390">
    <property type="entry name" value="WH_DNA-bd_sf"/>
</dbReference>
<evidence type="ECO:0000259" key="7">
    <source>
        <dbReference type="PROSITE" id="PS51526"/>
    </source>
</evidence>
<evidence type="ECO:0000313" key="8">
    <source>
        <dbReference type="EMBL" id="CRG88590.1"/>
    </source>
</evidence>
<dbReference type="PROSITE" id="PS51526">
    <property type="entry name" value="RFX_DBD"/>
    <property type="match status" value="1"/>
</dbReference>
<protein>
    <recommendedName>
        <fullName evidence="5">60S ribosomal protein L39</fullName>
    </recommendedName>
</protein>
<evidence type="ECO:0000256" key="2">
    <source>
        <dbReference type="ARBA" id="ARBA00022980"/>
    </source>
</evidence>
<dbReference type="GO" id="GO:0000978">
    <property type="term" value="F:RNA polymerase II cis-regulatory region sequence-specific DNA binding"/>
    <property type="evidence" value="ECO:0007669"/>
    <property type="project" value="TreeGrafter"/>
</dbReference>
<feature type="domain" description="RFX-type winged-helix" evidence="7">
    <location>
        <begin position="263"/>
        <end position="337"/>
    </location>
</feature>
<organism evidence="8 9">
    <name type="scientific">Talaromyces islandicus</name>
    <name type="common">Penicillium islandicum</name>
    <dbReference type="NCBI Taxonomy" id="28573"/>
    <lineage>
        <taxon>Eukaryota</taxon>
        <taxon>Fungi</taxon>
        <taxon>Dikarya</taxon>
        <taxon>Ascomycota</taxon>
        <taxon>Pezizomycotina</taxon>
        <taxon>Eurotiomycetes</taxon>
        <taxon>Eurotiomycetidae</taxon>
        <taxon>Eurotiales</taxon>
        <taxon>Trichocomaceae</taxon>
        <taxon>Talaromyces</taxon>
        <taxon>Talaromyces sect. Islandici</taxon>
    </lineage>
</organism>
<evidence type="ECO:0000256" key="3">
    <source>
        <dbReference type="ARBA" id="ARBA00023125"/>
    </source>
</evidence>
<dbReference type="SUPFAM" id="SSF46785">
    <property type="entry name" value="Winged helix' DNA-binding domain"/>
    <property type="match status" value="1"/>
</dbReference>
<accession>A0A0U1M0P6</accession>
<dbReference type="FunFam" id="1.10.10.10:FF:000119">
    <property type="entry name" value="DNA damage and replication checkpoint protein"/>
    <property type="match status" value="1"/>
</dbReference>
<keyword evidence="4" id="KW-0687">Ribonucleoprotein</keyword>
<proteinExistence type="inferred from homology"/>
<evidence type="ECO:0000256" key="4">
    <source>
        <dbReference type="ARBA" id="ARBA00023274"/>
    </source>
</evidence>
<keyword evidence="9" id="KW-1185">Reference proteome</keyword>
<dbReference type="InterPro" id="IPR039779">
    <property type="entry name" value="RFX-like"/>
</dbReference>
<feature type="region of interest" description="Disordered" evidence="6">
    <location>
        <begin position="800"/>
        <end position="840"/>
    </location>
</feature>
<dbReference type="GO" id="GO:0003735">
    <property type="term" value="F:structural constituent of ribosome"/>
    <property type="evidence" value="ECO:0007669"/>
    <property type="project" value="InterPro"/>
</dbReference>
<reference evidence="8 9" key="1">
    <citation type="submission" date="2015-04" db="EMBL/GenBank/DDBJ databases">
        <authorList>
            <person name="Syromyatnikov M.Y."/>
            <person name="Popov V.N."/>
        </authorList>
    </citation>
    <scope>NUCLEOTIDE SEQUENCE [LARGE SCALE GENOMIC DNA]</scope>
    <source>
        <strain evidence="8">WF-38-12</strain>
    </source>
</reference>
<dbReference type="GO" id="GO:0005840">
    <property type="term" value="C:ribosome"/>
    <property type="evidence" value="ECO:0007669"/>
    <property type="project" value="UniProtKB-KW"/>
</dbReference>
<dbReference type="OMA" id="MIWLREN"/>
<dbReference type="PANTHER" id="PTHR12619">
    <property type="entry name" value="RFX TRANSCRIPTION FACTOR FAMILY"/>
    <property type="match status" value="1"/>
</dbReference>
<dbReference type="Proteomes" id="UP000054383">
    <property type="component" value="Unassembled WGS sequence"/>
</dbReference>
<dbReference type="Pfam" id="PF25340">
    <property type="entry name" value="BCD_RFX"/>
    <property type="match status" value="1"/>
</dbReference>
<dbReference type="InterPro" id="IPR003150">
    <property type="entry name" value="DNA-bd_RFX"/>
</dbReference>
<evidence type="ECO:0000256" key="5">
    <source>
        <dbReference type="ARBA" id="ARBA00035339"/>
    </source>
</evidence>
<dbReference type="GO" id="GO:1990904">
    <property type="term" value="C:ribonucleoprotein complex"/>
    <property type="evidence" value="ECO:0007669"/>
    <property type="project" value="UniProtKB-KW"/>
</dbReference>
<dbReference type="InterPro" id="IPR023626">
    <property type="entry name" value="Ribosomal_eL39_dom_sf"/>
</dbReference>
<dbReference type="GO" id="GO:0000981">
    <property type="term" value="F:DNA-binding transcription factor activity, RNA polymerase II-specific"/>
    <property type="evidence" value="ECO:0007669"/>
    <property type="project" value="TreeGrafter"/>
</dbReference>
<feature type="region of interest" description="Disordered" evidence="6">
    <location>
        <begin position="345"/>
        <end position="381"/>
    </location>
</feature>
<feature type="compositionally biased region" description="Polar residues" evidence="6">
    <location>
        <begin position="345"/>
        <end position="354"/>
    </location>
</feature>
<feature type="region of interest" description="Disordered" evidence="6">
    <location>
        <begin position="193"/>
        <end position="224"/>
    </location>
</feature>
<keyword evidence="2" id="KW-0689">Ribosomal protein</keyword>
<dbReference type="EMBL" id="CVMT01000005">
    <property type="protein sequence ID" value="CRG88590.1"/>
    <property type="molecule type" value="Genomic_DNA"/>
</dbReference>
<name>A0A0U1M0P6_TALIS</name>
<sequence>MPVRQVLSDKKWKFRLFYFEILEISSQKSFRTKQKLAKAQKQNRPIPQWIRLRTGNTIRPSTFSRFKCHVTYTTTQPSRDCGPIAISISTTQQTQEHIGDGFSPFMAPQAGPGNNMFGPNPEDMIMRFGQQLAHTNTGGSLNTNMHDAHGAVMPRPEDYHGMQNSMTEMVPHGLQNLSTSHYSHIYDANGLDASVSERGDDENNNSEAGSRKKRGSTSTVANDNELRKLLRQYEGYTLQQMAAEVQKHEGGGGKSEKVKQVFAMVWLKENCRKSSGSVRRDRVYCCYAERCGSEHVSVLNPASFGKLVRIIFPNVQTRRLGVRGESKYHYVDLTVIEEKQQPIAVQNPQSQPSFGGTIPRDGRFLDSSLRPRSVSTSQPPADTAVFPSPTISFARKFSAVPPSAGCTCDSQSAPMVDASLTLENVSSQSGKLMHEMLSFPSSNTPSVDNESLRLPEIAPYVPANTDSKVADALAALYRTHCISVIDSFRFCKERNLFRHFSAFHGTLTVPVQKLLIHPNLAPWIKKCDWMMYQKMIEFVAPLTTQVVPGPVLDAFGSISRRLTNHISETFKSHPVHVSLARLAPAHVFCDLLKHMLDVNQAANAAAAWLCHPDNRNQMWLDYATFVNPKEMIVKANIPSCSENAAEQILKFDIRALLTPLDSSTSPTVPSFYPQADKELPAQKHTVDFATGEEYNFPDRWISFILSLPTLFPNHPAQCIVDKVDKLWDCVLHRLTLAGAQSFSAWWITKVFFHEMLLWQVEKGGFMKNTPGSLQVPLETSDLDSQHHAARQGSFSGQAKEESFLLSESQTTDAPSKSTKPTQFHETNTNSKPMNDITSNLSENMTNLHTNQHDDSAIGLEEDSMLASVGKYDIMTDTTDANGDIVVI</sequence>
<evidence type="ECO:0000313" key="9">
    <source>
        <dbReference type="Proteomes" id="UP000054383"/>
    </source>
</evidence>
<dbReference type="InterPro" id="IPR036388">
    <property type="entry name" value="WH-like_DNA-bd_sf"/>
</dbReference>
<dbReference type="Gene3D" id="1.10.1620.10">
    <property type="entry name" value="Ribosomal protein L39e"/>
    <property type="match status" value="1"/>
</dbReference>
<keyword evidence="3" id="KW-0238">DNA-binding</keyword>
<dbReference type="Pfam" id="PF00832">
    <property type="entry name" value="Ribosomal_L39"/>
    <property type="match status" value="1"/>
</dbReference>
<comment type="similarity">
    <text evidence="1">Belongs to the eukaryotic ribosomal protein eL39 family.</text>
</comment>
<dbReference type="InterPro" id="IPR057321">
    <property type="entry name" value="RFX1-4/6/8-like_BCD"/>
</dbReference>
<dbReference type="Gene3D" id="1.10.10.10">
    <property type="entry name" value="Winged helix-like DNA-binding domain superfamily/Winged helix DNA-binding domain"/>
    <property type="match status" value="1"/>
</dbReference>
<evidence type="ECO:0000256" key="1">
    <source>
        <dbReference type="ARBA" id="ARBA00009339"/>
    </source>
</evidence>
<dbReference type="InterPro" id="IPR000077">
    <property type="entry name" value="Ribosomal_eL39"/>
</dbReference>
<evidence type="ECO:0000256" key="6">
    <source>
        <dbReference type="SAM" id="MobiDB-lite"/>
    </source>
</evidence>
<dbReference type="PANTHER" id="PTHR12619:SF5">
    <property type="entry name" value="TRANSCRIPTION FACTOR RFX4"/>
    <property type="match status" value="1"/>
</dbReference>
<dbReference type="GO" id="GO:0006412">
    <property type="term" value="P:translation"/>
    <property type="evidence" value="ECO:0007669"/>
    <property type="project" value="InterPro"/>
</dbReference>
<dbReference type="Pfam" id="PF02257">
    <property type="entry name" value="RFX_DNA_binding"/>
    <property type="match status" value="1"/>
</dbReference>
<dbReference type="STRING" id="28573.A0A0U1M0P6"/>